<dbReference type="GO" id="GO:0016020">
    <property type="term" value="C:membrane"/>
    <property type="evidence" value="ECO:0007669"/>
    <property type="project" value="InterPro"/>
</dbReference>
<dbReference type="InterPro" id="IPR002523">
    <property type="entry name" value="MgTranspt_CorA/ZnTranspt_ZntB"/>
</dbReference>
<evidence type="ECO:0000313" key="3">
    <source>
        <dbReference type="EMBL" id="TVY90708.1"/>
    </source>
</evidence>
<feature type="transmembrane region" description="Helical" evidence="1">
    <location>
        <begin position="466"/>
        <end position="485"/>
    </location>
</feature>
<evidence type="ECO:0000313" key="4">
    <source>
        <dbReference type="Proteomes" id="UP000315522"/>
    </source>
</evidence>
<evidence type="ECO:0000256" key="1">
    <source>
        <dbReference type="SAM" id="Phobius"/>
    </source>
</evidence>
<proteinExistence type="predicted"/>
<gene>
    <name evidence="3" type="ORF">LAWI1_G002622</name>
</gene>
<comment type="caution">
    <text evidence="3">The sequence shown here is derived from an EMBL/GenBank/DDBJ whole genome shotgun (WGS) entry which is preliminary data.</text>
</comment>
<dbReference type="AlphaFoldDB" id="A0A559MCN2"/>
<dbReference type="EMBL" id="QGML01000774">
    <property type="protein sequence ID" value="TVY90708.1"/>
    <property type="molecule type" value="Genomic_DNA"/>
</dbReference>
<feature type="domain" description="Heterokaryon incompatibility" evidence="2">
    <location>
        <begin position="49"/>
        <end position="107"/>
    </location>
</feature>
<keyword evidence="4" id="KW-1185">Reference proteome</keyword>
<name>A0A559MCN2_9HELO</name>
<keyword evidence="1" id="KW-0472">Membrane</keyword>
<dbReference type="PANTHER" id="PTHR24148:SF73">
    <property type="entry name" value="HET DOMAIN PROTEIN (AFU_ORTHOLOGUE AFUA_8G01020)"/>
    <property type="match status" value="1"/>
</dbReference>
<evidence type="ECO:0000259" key="2">
    <source>
        <dbReference type="Pfam" id="PF06985"/>
    </source>
</evidence>
<feature type="transmembrane region" description="Helical" evidence="1">
    <location>
        <begin position="434"/>
        <end position="454"/>
    </location>
</feature>
<reference evidence="3 4" key="1">
    <citation type="submission" date="2018-05" db="EMBL/GenBank/DDBJ databases">
        <title>Genome sequencing and assembly of the regulated plant pathogen Lachnellula willkommii and related sister species for the development of diagnostic species identification markers.</title>
        <authorList>
            <person name="Giroux E."/>
            <person name="Bilodeau G."/>
        </authorList>
    </citation>
    <scope>NUCLEOTIDE SEQUENCE [LARGE SCALE GENOMIC DNA]</scope>
    <source>
        <strain evidence="3 4">CBS 172.35</strain>
    </source>
</reference>
<dbReference type="InterPro" id="IPR010730">
    <property type="entry name" value="HET"/>
</dbReference>
<dbReference type="Proteomes" id="UP000315522">
    <property type="component" value="Unassembled WGS sequence"/>
</dbReference>
<dbReference type="InterPro" id="IPR052895">
    <property type="entry name" value="HetReg/Transcr_Mod"/>
</dbReference>
<protein>
    <recommendedName>
        <fullName evidence="2">Heterokaryon incompatibility domain-containing protein</fullName>
    </recommendedName>
</protein>
<dbReference type="Gene3D" id="1.20.58.340">
    <property type="entry name" value="Magnesium transport protein CorA, transmembrane region"/>
    <property type="match status" value="1"/>
</dbReference>
<keyword evidence="1" id="KW-1133">Transmembrane helix</keyword>
<dbReference type="Pfam" id="PF01544">
    <property type="entry name" value="CorA"/>
    <property type="match status" value="1"/>
</dbReference>
<dbReference type="GO" id="GO:0046873">
    <property type="term" value="F:metal ion transmembrane transporter activity"/>
    <property type="evidence" value="ECO:0007669"/>
    <property type="project" value="InterPro"/>
</dbReference>
<dbReference type="PANTHER" id="PTHR24148">
    <property type="entry name" value="ANKYRIN REPEAT DOMAIN-CONTAINING PROTEIN 39 HOMOLOG-RELATED"/>
    <property type="match status" value="1"/>
</dbReference>
<accession>A0A559MCN2</accession>
<sequence>MPLSAERSFVYQPLLTRSGIRFIVLHPGHLSSPIEVNILQTTLRHNLPFEALSYTWGDHSELHRILVRGQKRCFLHITGNLESALRHLRYSDKTRLLWIDALCIYLDRPQTKYRGNLMFSTSDFWGFSFCALRVLKYFFKGVALASDPVGEKKGLLLCLIEYTEGLATVLDREFPQFPKPVLSYIKRWNAFAPGTSLVPQWQDDAGLSFLDNYLRIEYESPEDPEDEQPGYRLGSCKIISMPLAVWTGGHLETRSRSIPVVMVIGDFSQADVNYFVRHCGGSSGEATRLHRLVQSPEWIYHDLYSAFMDWDEVWDAVRDRLGELDHEVHRQFGTGNIFGRIEGLNKATATNIMLRETLKVQTKSLKTVIKLVKKNRDISRNKQNIEFVKRGDELLMAWDHYLALANGNKEQLQNLVSMMVSLEQISQGQSVGRLNVLAFTFLPLSFVATIFGMTQFTIHPRWYPAYALPMLSLTLLVAIALPKLISAGENWKKPHIKKPCMPKLRGWRKRKSAYHHEEKTIANEEKTIANEESTIANEPPKIKSLPPISMGGALSNASLKHHTRRNFQLKKRIRDFCGPGG</sequence>
<keyword evidence="1" id="KW-0812">Transmembrane</keyword>
<dbReference type="Pfam" id="PF06985">
    <property type="entry name" value="HET"/>
    <property type="match status" value="1"/>
</dbReference>
<organism evidence="3 4">
    <name type="scientific">Lachnellula willkommii</name>
    <dbReference type="NCBI Taxonomy" id="215461"/>
    <lineage>
        <taxon>Eukaryota</taxon>
        <taxon>Fungi</taxon>
        <taxon>Dikarya</taxon>
        <taxon>Ascomycota</taxon>
        <taxon>Pezizomycotina</taxon>
        <taxon>Leotiomycetes</taxon>
        <taxon>Helotiales</taxon>
        <taxon>Lachnaceae</taxon>
        <taxon>Lachnellula</taxon>
    </lineage>
</organism>